<gene>
    <name evidence="2" type="ORF">MtrunA17_Chr3g0083291</name>
</gene>
<dbReference type="Gramene" id="rna13627">
    <property type="protein sequence ID" value="RHN65745.1"/>
    <property type="gene ID" value="gene13627"/>
</dbReference>
<dbReference type="Proteomes" id="UP000265566">
    <property type="component" value="Chromosome 3"/>
</dbReference>
<accession>A0A396IPC7</accession>
<reference evidence="2" key="1">
    <citation type="journal article" date="2018" name="Nat. Plants">
        <title>Whole-genome landscape of Medicago truncatula symbiotic genes.</title>
        <authorList>
            <person name="Pecrix Y."/>
            <person name="Gamas P."/>
            <person name="Carrere S."/>
        </authorList>
    </citation>
    <scope>NUCLEOTIDE SEQUENCE</scope>
    <source>
        <tissue evidence="2">Leaves</tissue>
    </source>
</reference>
<name>A0A396IPC7_MEDTR</name>
<comment type="caution">
    <text evidence="2">The sequence shown here is derived from an EMBL/GenBank/DDBJ whole genome shotgun (WGS) entry which is preliminary data.</text>
</comment>
<dbReference type="EMBL" id="PSQE01000003">
    <property type="protein sequence ID" value="RHN65745.1"/>
    <property type="molecule type" value="Genomic_DNA"/>
</dbReference>
<protein>
    <submittedName>
        <fullName evidence="2">Uncharacterized protein</fullName>
    </submittedName>
</protein>
<organism evidence="2">
    <name type="scientific">Medicago truncatula</name>
    <name type="common">Barrel medic</name>
    <name type="synonym">Medicago tribuloides</name>
    <dbReference type="NCBI Taxonomy" id="3880"/>
    <lineage>
        <taxon>Eukaryota</taxon>
        <taxon>Viridiplantae</taxon>
        <taxon>Streptophyta</taxon>
        <taxon>Embryophyta</taxon>
        <taxon>Tracheophyta</taxon>
        <taxon>Spermatophyta</taxon>
        <taxon>Magnoliopsida</taxon>
        <taxon>eudicotyledons</taxon>
        <taxon>Gunneridae</taxon>
        <taxon>Pentapetalae</taxon>
        <taxon>rosids</taxon>
        <taxon>fabids</taxon>
        <taxon>Fabales</taxon>
        <taxon>Fabaceae</taxon>
        <taxon>Papilionoideae</taxon>
        <taxon>50 kb inversion clade</taxon>
        <taxon>NPAAA clade</taxon>
        <taxon>Hologalegina</taxon>
        <taxon>IRL clade</taxon>
        <taxon>Trifolieae</taxon>
        <taxon>Medicago</taxon>
    </lineage>
</organism>
<evidence type="ECO:0000256" key="1">
    <source>
        <dbReference type="SAM" id="MobiDB-lite"/>
    </source>
</evidence>
<dbReference type="AlphaFoldDB" id="A0A396IPC7"/>
<evidence type="ECO:0000313" key="2">
    <source>
        <dbReference type="EMBL" id="RHN65745.1"/>
    </source>
</evidence>
<feature type="region of interest" description="Disordered" evidence="1">
    <location>
        <begin position="1"/>
        <end position="26"/>
    </location>
</feature>
<proteinExistence type="predicted"/>
<sequence length="57" mass="6951">MIRLRRPHQTWKISTRLGRPPDSKDLKGPRVHVRFFHFYSCHFQSLMVQFVFLLPLE</sequence>